<feature type="signal peptide" evidence="2">
    <location>
        <begin position="1"/>
        <end position="33"/>
    </location>
</feature>
<dbReference type="SUPFAM" id="SSF51182">
    <property type="entry name" value="RmlC-like cupins"/>
    <property type="match status" value="1"/>
</dbReference>
<dbReference type="Gene3D" id="2.60.120.10">
    <property type="entry name" value="Jelly Rolls"/>
    <property type="match status" value="1"/>
</dbReference>
<dbReference type="InterPro" id="IPR014710">
    <property type="entry name" value="RmlC-like_jellyroll"/>
</dbReference>
<protein>
    <submittedName>
        <fullName evidence="4">Cupin domain-containing protein</fullName>
    </submittedName>
</protein>
<gene>
    <name evidence="4" type="ORF">E0W60_29685</name>
</gene>
<organism evidence="4 5">
    <name type="scientific">Cupriavidus oxalaticus</name>
    <dbReference type="NCBI Taxonomy" id="96344"/>
    <lineage>
        <taxon>Bacteria</taxon>
        <taxon>Pseudomonadati</taxon>
        <taxon>Pseudomonadota</taxon>
        <taxon>Betaproteobacteria</taxon>
        <taxon>Burkholderiales</taxon>
        <taxon>Burkholderiaceae</taxon>
        <taxon>Cupriavidus</taxon>
    </lineage>
</organism>
<keyword evidence="2" id="KW-0732">Signal</keyword>
<feature type="domain" description="Cupin type-2" evidence="3">
    <location>
        <begin position="86"/>
        <end position="153"/>
    </location>
</feature>
<dbReference type="InterPro" id="IPR011051">
    <property type="entry name" value="RmlC_Cupin_sf"/>
</dbReference>
<dbReference type="OrthoDB" id="8561853at2"/>
<dbReference type="RefSeq" id="WP_135706546.1">
    <property type="nucleotide sequence ID" value="NZ_CP038636.1"/>
</dbReference>
<dbReference type="InterPro" id="IPR013096">
    <property type="entry name" value="Cupin_2"/>
</dbReference>
<evidence type="ECO:0000256" key="2">
    <source>
        <dbReference type="SAM" id="SignalP"/>
    </source>
</evidence>
<dbReference type="AlphaFoldDB" id="A0A4P7LNK9"/>
<evidence type="ECO:0000313" key="5">
    <source>
        <dbReference type="Proteomes" id="UP000295294"/>
    </source>
</evidence>
<keyword evidence="4" id="KW-0614">Plasmid</keyword>
<sequence length="168" mass="18117">MTTTKQAVPVWHRVMRGAIVTVTLSLVSVMAYAGQCPADKRVADGQGQRPGATEPKGVTDTVRASTDLSKEPAAVAGRLLRLRQLDVQPGGIVPWHSHNNRPAIIYIVSGEIVEYASNCAVPIVHRAGDVTAERNGTSHWWKNEGGSPAVLLSSDLFPVEMKMDPHTM</sequence>
<dbReference type="Proteomes" id="UP000295294">
    <property type="component" value="Plasmid unnamed1"/>
</dbReference>
<reference evidence="4 5" key="1">
    <citation type="submission" date="2019-03" db="EMBL/GenBank/DDBJ databases">
        <title>Efficiently degradation of phenoxyalkanoic acid herbicides by Cupriavidus oxalaticus strain X32.</title>
        <authorList>
            <person name="Sheng X."/>
        </authorList>
    </citation>
    <scope>NUCLEOTIDE SEQUENCE [LARGE SCALE GENOMIC DNA]</scope>
    <source>
        <strain evidence="4 5">X32</strain>
        <plasmid evidence="4 5">unnamed1</plasmid>
    </source>
</reference>
<dbReference type="EMBL" id="CP038636">
    <property type="protein sequence ID" value="QBY55273.1"/>
    <property type="molecule type" value="Genomic_DNA"/>
</dbReference>
<evidence type="ECO:0000259" key="3">
    <source>
        <dbReference type="Pfam" id="PF07883"/>
    </source>
</evidence>
<evidence type="ECO:0000313" key="4">
    <source>
        <dbReference type="EMBL" id="QBY55273.1"/>
    </source>
</evidence>
<evidence type="ECO:0000256" key="1">
    <source>
        <dbReference type="SAM" id="MobiDB-lite"/>
    </source>
</evidence>
<geneLocation type="plasmid" evidence="4">
    <name>unnamed1</name>
</geneLocation>
<feature type="region of interest" description="Disordered" evidence="1">
    <location>
        <begin position="40"/>
        <end position="64"/>
    </location>
</feature>
<dbReference type="Pfam" id="PF07883">
    <property type="entry name" value="Cupin_2"/>
    <property type="match status" value="1"/>
</dbReference>
<accession>A0A4P7LNK9</accession>
<proteinExistence type="predicted"/>
<dbReference type="KEGG" id="cox:E0W60_29685"/>
<feature type="chain" id="PRO_5020632057" evidence="2">
    <location>
        <begin position="34"/>
        <end position="168"/>
    </location>
</feature>
<name>A0A4P7LNK9_9BURK</name>